<accession>A0ACC2IP16</accession>
<evidence type="ECO:0000313" key="1">
    <source>
        <dbReference type="EMBL" id="KAJ8116875.1"/>
    </source>
</evidence>
<comment type="caution">
    <text evidence="1">The sequence shown here is derived from an EMBL/GenBank/DDBJ whole genome shotgun (WGS) entry which is preliminary data.</text>
</comment>
<name>A0ACC2IP16_9PEZI</name>
<dbReference type="EMBL" id="JAPESX010001153">
    <property type="protein sequence ID" value="KAJ8116875.1"/>
    <property type="molecule type" value="Genomic_DNA"/>
</dbReference>
<evidence type="ECO:0000313" key="2">
    <source>
        <dbReference type="Proteomes" id="UP001153334"/>
    </source>
</evidence>
<gene>
    <name evidence="1" type="ORF">ONZ43_g4341</name>
</gene>
<protein>
    <submittedName>
        <fullName evidence="1">Uncharacterized protein</fullName>
    </submittedName>
</protein>
<reference evidence="1" key="1">
    <citation type="submission" date="2022-11" db="EMBL/GenBank/DDBJ databases">
        <title>Genome Sequence of Nemania bipapillata.</title>
        <authorList>
            <person name="Buettner E."/>
        </authorList>
    </citation>
    <scope>NUCLEOTIDE SEQUENCE</scope>
    <source>
        <strain evidence="1">CP14</strain>
    </source>
</reference>
<sequence length="315" mass="36306">MEPNRIDPQRADLRPVRDVAEDLNALNGLQIHRAKPLNPVELKQPLRHAHYCLPTAVKTTIYMGDRYGSRDGVFSCADDDFQQRATTVFGNQVRGDGELNYNDFFRRLRRSEWLLWDVEAERGGSLGRRHRPLIQGCSTVTSDEFNRVDEWCVVSARRAPDTDAMVERVRRRFPQVLREGRVRVDRDSERNPGLWVPPDQTAWGSGLYVYAIIKALMQRVTEFHCRRLPHQTEAFWAPLPGWLNIDEVRAEMQGRAAQRCMAATGYRSRIAIEGVRRWIGTKEVAKSTGMETTFLSRTLLNPPWMRLADRCAEAE</sequence>
<proteinExistence type="predicted"/>
<dbReference type="Proteomes" id="UP001153334">
    <property type="component" value="Unassembled WGS sequence"/>
</dbReference>
<organism evidence="1 2">
    <name type="scientific">Nemania bipapillata</name>
    <dbReference type="NCBI Taxonomy" id="110536"/>
    <lineage>
        <taxon>Eukaryota</taxon>
        <taxon>Fungi</taxon>
        <taxon>Dikarya</taxon>
        <taxon>Ascomycota</taxon>
        <taxon>Pezizomycotina</taxon>
        <taxon>Sordariomycetes</taxon>
        <taxon>Xylariomycetidae</taxon>
        <taxon>Xylariales</taxon>
        <taxon>Xylariaceae</taxon>
        <taxon>Nemania</taxon>
    </lineage>
</organism>
<keyword evidence="2" id="KW-1185">Reference proteome</keyword>